<dbReference type="GO" id="GO:0005524">
    <property type="term" value="F:ATP binding"/>
    <property type="evidence" value="ECO:0007669"/>
    <property type="project" value="InterPro"/>
</dbReference>
<dbReference type="Gene3D" id="3.30.230.80">
    <property type="match status" value="1"/>
</dbReference>
<protein>
    <submittedName>
        <fullName evidence="4">Putative heat shock protein 90</fullName>
    </submittedName>
</protein>
<dbReference type="GO" id="GO:0140662">
    <property type="term" value="F:ATP-dependent protein folding chaperone"/>
    <property type="evidence" value="ECO:0007669"/>
    <property type="project" value="InterPro"/>
</dbReference>
<name>A0A5J4V713_9EUKA</name>
<keyword evidence="4" id="KW-0346">Stress response</keyword>
<dbReference type="GO" id="GO:0016887">
    <property type="term" value="F:ATP hydrolysis activity"/>
    <property type="evidence" value="ECO:0007669"/>
    <property type="project" value="InterPro"/>
</dbReference>
<keyword evidence="2" id="KW-0143">Chaperone</keyword>
<dbReference type="Pfam" id="PF00183">
    <property type="entry name" value="HSP90"/>
    <property type="match status" value="2"/>
</dbReference>
<reference evidence="4 5" key="1">
    <citation type="submission" date="2019-03" db="EMBL/GenBank/DDBJ databases">
        <title>Single cell metagenomics reveals metabolic interactions within the superorganism composed of flagellate Streblomastix strix and complex community of Bacteroidetes bacteria on its surface.</title>
        <authorList>
            <person name="Treitli S.C."/>
            <person name="Kolisko M."/>
            <person name="Husnik F."/>
            <person name="Keeling P."/>
            <person name="Hampl V."/>
        </authorList>
    </citation>
    <scope>NUCLEOTIDE SEQUENCE [LARGE SCALE GENOMIC DNA]</scope>
    <source>
        <strain evidence="4">ST1C</strain>
    </source>
</reference>
<feature type="compositionally biased region" description="Basic and acidic residues" evidence="3">
    <location>
        <begin position="22"/>
        <end position="35"/>
    </location>
</feature>
<feature type="region of interest" description="Disordered" evidence="3">
    <location>
        <begin position="1"/>
        <end position="59"/>
    </location>
</feature>
<dbReference type="Proteomes" id="UP000324800">
    <property type="component" value="Unassembled WGS sequence"/>
</dbReference>
<dbReference type="InterPro" id="IPR020568">
    <property type="entry name" value="Ribosomal_Su5_D2-typ_SF"/>
</dbReference>
<evidence type="ECO:0000256" key="1">
    <source>
        <dbReference type="ARBA" id="ARBA00008239"/>
    </source>
</evidence>
<dbReference type="OrthoDB" id="3032170at2759"/>
<dbReference type="EMBL" id="SNRW01009291">
    <property type="protein sequence ID" value="KAA6378223.1"/>
    <property type="molecule type" value="Genomic_DNA"/>
</dbReference>
<evidence type="ECO:0000313" key="5">
    <source>
        <dbReference type="Proteomes" id="UP000324800"/>
    </source>
</evidence>
<dbReference type="InterPro" id="IPR001404">
    <property type="entry name" value="Hsp90_fam"/>
</dbReference>
<comment type="caution">
    <text evidence="4">The sequence shown here is derived from an EMBL/GenBank/DDBJ whole genome shotgun (WGS) entry which is preliminary data.</text>
</comment>
<organism evidence="4 5">
    <name type="scientific">Streblomastix strix</name>
    <dbReference type="NCBI Taxonomy" id="222440"/>
    <lineage>
        <taxon>Eukaryota</taxon>
        <taxon>Metamonada</taxon>
        <taxon>Preaxostyla</taxon>
        <taxon>Oxymonadida</taxon>
        <taxon>Streblomastigidae</taxon>
        <taxon>Streblomastix</taxon>
    </lineage>
</organism>
<dbReference type="PANTHER" id="PTHR11528">
    <property type="entry name" value="HEAT SHOCK PROTEIN 90 FAMILY MEMBER"/>
    <property type="match status" value="1"/>
</dbReference>
<evidence type="ECO:0000313" key="4">
    <source>
        <dbReference type="EMBL" id="KAA6378223.1"/>
    </source>
</evidence>
<dbReference type="SUPFAM" id="SSF54211">
    <property type="entry name" value="Ribosomal protein S5 domain 2-like"/>
    <property type="match status" value="1"/>
</dbReference>
<proteinExistence type="inferred from homology"/>
<sequence length="213" mass="25420">MSTRKTAEKEIEDEEEKKKRKEKGEKKDEEKKKEGEEDEPKVEEEKKKDKKKRKVTEVTHDYEQLNKTKAVWMNQPEEIIKEEYTQFIGVFQIAVLLYSHRTPFDMFETKKKNTNVKLYVRRVLIMENCEELIPEYLGFIKGVVDSEDLPLNISRETLQQNKIMKVIRRNIVKKCIDLLNDISENKDDYKKFYEAFGKNIKLGIHEDGENIQI</sequence>
<dbReference type="GO" id="GO:0051082">
    <property type="term" value="F:unfolded protein binding"/>
    <property type="evidence" value="ECO:0007669"/>
    <property type="project" value="InterPro"/>
</dbReference>
<evidence type="ECO:0000256" key="2">
    <source>
        <dbReference type="ARBA" id="ARBA00023186"/>
    </source>
</evidence>
<comment type="similarity">
    <text evidence="1">Belongs to the heat shock protein 90 family.</text>
</comment>
<dbReference type="AlphaFoldDB" id="A0A5J4V713"/>
<gene>
    <name evidence="4" type="ORF">EZS28_026252</name>
</gene>
<accession>A0A5J4V713</accession>
<evidence type="ECO:0000256" key="3">
    <source>
        <dbReference type="SAM" id="MobiDB-lite"/>
    </source>
</evidence>